<organism evidence="1 2">
    <name type="scientific">Eumeta variegata</name>
    <name type="common">Bagworm moth</name>
    <name type="synonym">Eumeta japonica</name>
    <dbReference type="NCBI Taxonomy" id="151549"/>
    <lineage>
        <taxon>Eukaryota</taxon>
        <taxon>Metazoa</taxon>
        <taxon>Ecdysozoa</taxon>
        <taxon>Arthropoda</taxon>
        <taxon>Hexapoda</taxon>
        <taxon>Insecta</taxon>
        <taxon>Pterygota</taxon>
        <taxon>Neoptera</taxon>
        <taxon>Endopterygota</taxon>
        <taxon>Lepidoptera</taxon>
        <taxon>Glossata</taxon>
        <taxon>Ditrysia</taxon>
        <taxon>Tineoidea</taxon>
        <taxon>Psychidae</taxon>
        <taxon>Oiketicinae</taxon>
        <taxon>Eumeta</taxon>
    </lineage>
</organism>
<dbReference type="AlphaFoldDB" id="A0A4C1W055"/>
<comment type="caution">
    <text evidence="1">The sequence shown here is derived from an EMBL/GenBank/DDBJ whole genome shotgun (WGS) entry which is preliminary data.</text>
</comment>
<reference evidence="1 2" key="1">
    <citation type="journal article" date="2019" name="Commun. Biol.">
        <title>The bagworm genome reveals a unique fibroin gene that provides high tensile strength.</title>
        <authorList>
            <person name="Kono N."/>
            <person name="Nakamura H."/>
            <person name="Ohtoshi R."/>
            <person name="Tomita M."/>
            <person name="Numata K."/>
            <person name="Arakawa K."/>
        </authorList>
    </citation>
    <scope>NUCLEOTIDE SEQUENCE [LARGE SCALE GENOMIC DNA]</scope>
</reference>
<sequence>MAKSVALEVEGSLFDPDHEGRILSNETLTTDTLNHFIISRKRRWCPSLGGLIPSVYPPANGEGKLSYFEGR</sequence>
<proteinExistence type="predicted"/>
<name>A0A4C1W055_EUMVA</name>
<dbReference type="Proteomes" id="UP000299102">
    <property type="component" value="Unassembled WGS sequence"/>
</dbReference>
<accession>A0A4C1W055</accession>
<evidence type="ECO:0000313" key="2">
    <source>
        <dbReference type="Proteomes" id="UP000299102"/>
    </source>
</evidence>
<protein>
    <submittedName>
        <fullName evidence="1">Uncharacterized protein</fullName>
    </submittedName>
</protein>
<gene>
    <name evidence="1" type="ORF">EVAR_87461_1</name>
</gene>
<evidence type="ECO:0000313" key="1">
    <source>
        <dbReference type="EMBL" id="GBP43544.1"/>
    </source>
</evidence>
<keyword evidence="2" id="KW-1185">Reference proteome</keyword>
<dbReference type="EMBL" id="BGZK01000438">
    <property type="protein sequence ID" value="GBP43544.1"/>
    <property type="molecule type" value="Genomic_DNA"/>
</dbReference>